<feature type="compositionally biased region" description="Polar residues" evidence="8">
    <location>
        <begin position="532"/>
        <end position="543"/>
    </location>
</feature>
<feature type="compositionally biased region" description="Basic and acidic residues" evidence="8">
    <location>
        <begin position="590"/>
        <end position="608"/>
    </location>
</feature>
<evidence type="ECO:0000256" key="8">
    <source>
        <dbReference type="SAM" id="MobiDB-lite"/>
    </source>
</evidence>
<dbReference type="Gene3D" id="3.40.50.150">
    <property type="entry name" value="Vaccinia Virus protein VP39"/>
    <property type="match status" value="1"/>
</dbReference>
<feature type="region of interest" description="Disordered" evidence="8">
    <location>
        <begin position="108"/>
        <end position="133"/>
    </location>
</feature>
<feature type="compositionally biased region" description="Basic and acidic residues" evidence="8">
    <location>
        <begin position="108"/>
        <end position="118"/>
    </location>
</feature>
<dbReference type="SUPFAM" id="SSF53335">
    <property type="entry name" value="S-adenosyl-L-methionine-dependent methyltransferases"/>
    <property type="match status" value="1"/>
</dbReference>
<protein>
    <recommendedName>
        <fullName evidence="1">Trimethylguanosine synthase</fullName>
    </recommendedName>
    <alternativeName>
        <fullName evidence="7">Cap-specific guanine-N(2) methyltransferase</fullName>
    </alternativeName>
</protein>
<dbReference type="Ensembl" id="ENSLACT00000009216.1">
    <property type="protein sequence ID" value="ENSLACP00000009147.1"/>
    <property type="gene ID" value="ENSLACG00000008074.1"/>
</dbReference>
<organism evidence="9 10">
    <name type="scientific">Latimeria chalumnae</name>
    <name type="common">Coelacanth</name>
    <dbReference type="NCBI Taxonomy" id="7897"/>
    <lineage>
        <taxon>Eukaryota</taxon>
        <taxon>Metazoa</taxon>
        <taxon>Chordata</taxon>
        <taxon>Craniata</taxon>
        <taxon>Vertebrata</taxon>
        <taxon>Euteleostomi</taxon>
        <taxon>Coelacanthiformes</taxon>
        <taxon>Coelacanthidae</taxon>
        <taxon>Latimeria</taxon>
    </lineage>
</organism>
<name>H3AHM6_LATCH</name>
<dbReference type="EMBL" id="AFYH01047164">
    <property type="status" value="NOT_ANNOTATED_CDS"/>
    <property type="molecule type" value="Genomic_DNA"/>
</dbReference>
<feature type="compositionally biased region" description="Basic residues" evidence="8">
    <location>
        <begin position="119"/>
        <end position="131"/>
    </location>
</feature>
<accession>H3AHM6</accession>
<dbReference type="PANTHER" id="PTHR14741:SF32">
    <property type="entry name" value="TRIMETHYLGUANOSINE SYNTHASE"/>
    <property type="match status" value="1"/>
</dbReference>
<dbReference type="EMBL" id="AFYH01047165">
    <property type="status" value="NOT_ANNOTATED_CDS"/>
    <property type="molecule type" value="Genomic_DNA"/>
</dbReference>
<dbReference type="EMBL" id="AFYH01047170">
    <property type="status" value="NOT_ANNOTATED_CDS"/>
    <property type="molecule type" value="Genomic_DNA"/>
</dbReference>
<dbReference type="Proteomes" id="UP000008672">
    <property type="component" value="Unassembled WGS sequence"/>
</dbReference>
<feature type="compositionally biased region" description="Low complexity" evidence="8">
    <location>
        <begin position="388"/>
        <end position="402"/>
    </location>
</feature>
<dbReference type="EMBL" id="AFYH01047167">
    <property type="status" value="NOT_ANNOTATED_CDS"/>
    <property type="molecule type" value="Genomic_DNA"/>
</dbReference>
<comment type="catalytic activity">
    <reaction evidence="5">
        <text>a 5'-end (N(2),N(7)-dimethyl 5'-triphosphoguanosine)-ribonucleoside in snRNA + S-adenosyl-L-methionine = a 5'-end (N(2),N(2),N(7)-trimethyl 5'-triphosphoguanosine)-ribonucleoside in snRNA + S-adenosyl-L-homocysteine + H(+)</text>
        <dbReference type="Rhea" id="RHEA:78479"/>
        <dbReference type="Rhea" id="RHEA-COMP:19087"/>
        <dbReference type="Rhea" id="RHEA-COMP:19089"/>
        <dbReference type="ChEBI" id="CHEBI:15378"/>
        <dbReference type="ChEBI" id="CHEBI:57856"/>
        <dbReference type="ChEBI" id="CHEBI:59789"/>
        <dbReference type="ChEBI" id="CHEBI:167623"/>
        <dbReference type="ChEBI" id="CHEBI:172880"/>
    </reaction>
    <physiologicalReaction direction="left-to-right" evidence="5">
        <dbReference type="Rhea" id="RHEA:78480"/>
    </physiologicalReaction>
</comment>
<evidence type="ECO:0000256" key="6">
    <source>
        <dbReference type="ARBA" id="ARBA00049075"/>
    </source>
</evidence>
<feature type="compositionally biased region" description="Basic and acidic residues" evidence="8">
    <location>
        <begin position="165"/>
        <end position="178"/>
    </location>
</feature>
<evidence type="ECO:0000313" key="10">
    <source>
        <dbReference type="Proteomes" id="UP000008672"/>
    </source>
</evidence>
<feature type="region of interest" description="Disordered" evidence="8">
    <location>
        <begin position="353"/>
        <end position="443"/>
    </location>
</feature>
<dbReference type="Pfam" id="PF09445">
    <property type="entry name" value="Methyltransf_15"/>
    <property type="match status" value="1"/>
</dbReference>
<evidence type="ECO:0000256" key="7">
    <source>
        <dbReference type="ARBA" id="ARBA00049790"/>
    </source>
</evidence>
<dbReference type="InterPro" id="IPR019012">
    <property type="entry name" value="RNA_cap_Gua-N2-MeTrfase"/>
</dbReference>
<comment type="catalytic activity">
    <reaction evidence="4">
        <text>a 5'-end (N(7)-methyl 5'-triphosphoguanosine)-ribonucleoside in snoRNA + S-adenosyl-L-methionine = a 5'-end (N(2),N(7)-dimethyl 5'-triphosphoguanosine)-ribonucleoside in snoRNA + S-adenosyl-L-homocysteine + H(+)</text>
        <dbReference type="Rhea" id="RHEA:78475"/>
        <dbReference type="Rhea" id="RHEA-COMP:19086"/>
        <dbReference type="Rhea" id="RHEA-COMP:19088"/>
        <dbReference type="ChEBI" id="CHEBI:15378"/>
        <dbReference type="ChEBI" id="CHEBI:57856"/>
        <dbReference type="ChEBI" id="CHEBI:59789"/>
        <dbReference type="ChEBI" id="CHEBI:156461"/>
        <dbReference type="ChEBI" id="CHEBI:172880"/>
    </reaction>
    <physiologicalReaction direction="left-to-right" evidence="4">
        <dbReference type="Rhea" id="RHEA:78476"/>
    </physiologicalReaction>
</comment>
<dbReference type="EMBL" id="AFYH01047163">
    <property type="status" value="NOT_ANNOTATED_CDS"/>
    <property type="molecule type" value="Genomic_DNA"/>
</dbReference>
<dbReference type="InterPro" id="IPR029063">
    <property type="entry name" value="SAM-dependent_MTases_sf"/>
</dbReference>
<feature type="compositionally biased region" description="Basic and acidic residues" evidence="8">
    <location>
        <begin position="546"/>
        <end position="573"/>
    </location>
</feature>
<comment type="catalytic activity">
    <reaction evidence="3">
        <text>a 5'-end (N(2),N(7)-dimethyl 5'-triphosphoguanosine)-ribonucleoside in snoRNA + S-adenosyl-L-methionine = a 5'-end (N(2),N(2),N(7)-trimethyl 5'-triphosphoguanosine)-ribonucleoside in snoRNA + S-adenosyl-L-homocysteine + H(+)</text>
        <dbReference type="Rhea" id="RHEA:78507"/>
        <dbReference type="Rhea" id="RHEA-COMP:19088"/>
        <dbReference type="Rhea" id="RHEA-COMP:19090"/>
        <dbReference type="ChEBI" id="CHEBI:15378"/>
        <dbReference type="ChEBI" id="CHEBI:57856"/>
        <dbReference type="ChEBI" id="CHEBI:59789"/>
        <dbReference type="ChEBI" id="CHEBI:167623"/>
        <dbReference type="ChEBI" id="CHEBI:172880"/>
    </reaction>
    <physiologicalReaction direction="left-to-right" evidence="3">
        <dbReference type="Rhea" id="RHEA:78508"/>
    </physiologicalReaction>
</comment>
<dbReference type="EMBL" id="AFYH01047168">
    <property type="status" value="NOT_ANNOTATED_CDS"/>
    <property type="molecule type" value="Genomic_DNA"/>
</dbReference>
<evidence type="ECO:0000256" key="4">
    <source>
        <dbReference type="ARBA" id="ARBA00048740"/>
    </source>
</evidence>
<evidence type="ECO:0000256" key="3">
    <source>
        <dbReference type="ARBA" id="ARBA00047418"/>
    </source>
</evidence>
<feature type="region of interest" description="Disordered" evidence="8">
    <location>
        <begin position="156"/>
        <end position="178"/>
    </location>
</feature>
<dbReference type="Bgee" id="ENSLACG00000008074">
    <property type="expression patterns" value="Expressed in muscle tissue and 3 other cell types or tissues"/>
</dbReference>
<dbReference type="GO" id="GO:0071164">
    <property type="term" value="F:RNA cap trimethylguanosine synthase activity"/>
    <property type="evidence" value="ECO:0007669"/>
    <property type="project" value="TreeGrafter"/>
</dbReference>
<feature type="region of interest" description="Disordered" evidence="8">
    <location>
        <begin position="57"/>
        <end position="85"/>
    </location>
</feature>
<gene>
    <name evidence="9" type="primary">TGS1</name>
</gene>
<keyword evidence="10" id="KW-1185">Reference proteome</keyword>
<dbReference type="GO" id="GO:0005634">
    <property type="term" value="C:nucleus"/>
    <property type="evidence" value="ECO:0007669"/>
    <property type="project" value="TreeGrafter"/>
</dbReference>
<dbReference type="EMBL" id="AFYH01047172">
    <property type="status" value="NOT_ANNOTATED_CDS"/>
    <property type="molecule type" value="Genomic_DNA"/>
</dbReference>
<evidence type="ECO:0000256" key="1">
    <source>
        <dbReference type="ARBA" id="ARBA00018517"/>
    </source>
</evidence>
<dbReference type="CDD" id="cd02440">
    <property type="entry name" value="AdoMet_MTases"/>
    <property type="match status" value="1"/>
</dbReference>
<evidence type="ECO:0000313" key="9">
    <source>
        <dbReference type="Ensembl" id="ENSLACP00000009147.1"/>
    </source>
</evidence>
<dbReference type="EMBL" id="AFYH01047169">
    <property type="status" value="NOT_ANNOTATED_CDS"/>
    <property type="molecule type" value="Genomic_DNA"/>
</dbReference>
<reference evidence="9" key="2">
    <citation type="submission" date="2025-08" db="UniProtKB">
        <authorList>
            <consortium name="Ensembl"/>
        </authorList>
    </citation>
    <scope>IDENTIFICATION</scope>
</reference>
<dbReference type="AlphaFoldDB" id="H3AHM6"/>
<feature type="compositionally biased region" description="Polar residues" evidence="8">
    <location>
        <begin position="353"/>
        <end position="362"/>
    </location>
</feature>
<evidence type="ECO:0000256" key="5">
    <source>
        <dbReference type="ARBA" id="ARBA00048763"/>
    </source>
</evidence>
<proteinExistence type="inferred from homology"/>
<dbReference type="EMBL" id="AFYH01047171">
    <property type="status" value="NOT_ANNOTATED_CDS"/>
    <property type="molecule type" value="Genomic_DNA"/>
</dbReference>
<reference evidence="10" key="1">
    <citation type="submission" date="2011-08" db="EMBL/GenBank/DDBJ databases">
        <title>The draft genome of Latimeria chalumnae.</title>
        <authorList>
            <person name="Di Palma F."/>
            <person name="Alfoldi J."/>
            <person name="Johnson J."/>
            <person name="Berlin A."/>
            <person name="Gnerre S."/>
            <person name="Jaffe D."/>
            <person name="MacCallum I."/>
            <person name="Young S."/>
            <person name="Walker B.J."/>
            <person name="Lander E."/>
            <person name="Lindblad-Toh K."/>
        </authorList>
    </citation>
    <scope>NUCLEOTIDE SEQUENCE [LARGE SCALE GENOMIC DNA]</scope>
    <source>
        <strain evidence="10">Wild caught</strain>
    </source>
</reference>
<dbReference type="EMBL" id="AFYH01047166">
    <property type="status" value="NOT_ANNOTATED_CDS"/>
    <property type="molecule type" value="Genomic_DNA"/>
</dbReference>
<feature type="region of interest" description="Disordered" evidence="8">
    <location>
        <begin position="526"/>
        <end position="643"/>
    </location>
</feature>
<sequence length="838" mass="93470">MLCGRWSTVAEMILGADPLDEEQMIRCLCSRVFVQDCELYRLGIKGLYFKEKEGAASAEEEQKNEEEHHEESATSTAGGQEDRELDSEAELMASMGLPLQFGLTADHKKSMTSESYEKKAKKKKKKKKVPRKNMANLAQAVGWEEICTQILPEGTDVAGEDDETERPSREISTAERGESCERRTTGAWENYWNEYRGRLLWQSWLEKHPEWLQCPSTAQCVPWDCPNTAEEWQQHSTEQYWNYWQQFQYWTAQGWTAISVCDGDGDPSTSGLQADESQDLACTNPELELGKTLASDLLSGHLYPPNGTESIPLSEEHRNELLDGISSINLNSEELEQSKLTAGINYDPCQLLSATGGESHTSVSDRSEPGDGGMRKRCAPSGEKRTVQSASQQSVNSSSKNNEASNTSSTHGGEEEEDDDEPPEQHQVKIKRSHELDAEENPSVALDEACSVLGFKRGSGQKFSYGHIRYREKDVEVRSKFLDMHRPTSTKAKHTFFTEAGDVLACKKSPTLTKVKIFLKQDNDLAGEDSSKVSCGTCTSGESSDPEEHQDSVKEHSHVLAQDKSEQEVEDANHALATGNTSQAEPDNGTEERGPQACSRKDSKEHPPQRQLVPLDIPDYLLPDPAEPEDANEARMKVKKKKRKKKKASPIPCEIAAVPELVKYWAQRYRLFSRFDEGIKLDEEGWFSVTPEKIAQHTADRVQQCFHCDLIVDAFCGVGGNSIQFALAGKRVIAVDIDPVKIELAQNNAEVYGVADQIEFICGDFMVLASDLKADVVFLSPPWGGPDYVNAEIFDIRTMMCLDGYPFKKLNASVTAFPHPTHSQMDILISFSLACHET</sequence>
<reference evidence="9" key="3">
    <citation type="submission" date="2025-09" db="UniProtKB">
        <authorList>
            <consortium name="Ensembl"/>
        </authorList>
    </citation>
    <scope>IDENTIFICATION</scope>
</reference>
<feature type="compositionally biased region" description="Low complexity" evidence="8">
    <location>
        <begin position="612"/>
        <end position="624"/>
    </location>
</feature>
<evidence type="ECO:0000256" key="2">
    <source>
        <dbReference type="ARBA" id="ARBA00025783"/>
    </source>
</evidence>
<dbReference type="PANTHER" id="PTHR14741">
    <property type="entry name" value="S-ADENOSYLMETHIONINE-DEPENDENT METHYLTRANSFERASE RELATED"/>
    <property type="match status" value="1"/>
</dbReference>
<comment type="catalytic activity">
    <reaction evidence="6">
        <text>a 5'-end (N(7)-methyl 5'-triphosphoguanosine)-ribonucleoside in snRNA + S-adenosyl-L-methionine = a 5'-end (N(2),N(7)-dimethyl 5'-triphosphoguanosine)-ribonucleoside in snRNA + S-adenosyl-L-homocysteine + H(+)</text>
        <dbReference type="Rhea" id="RHEA:78471"/>
        <dbReference type="Rhea" id="RHEA-COMP:19085"/>
        <dbReference type="Rhea" id="RHEA-COMP:19087"/>
        <dbReference type="ChEBI" id="CHEBI:15378"/>
        <dbReference type="ChEBI" id="CHEBI:57856"/>
        <dbReference type="ChEBI" id="CHEBI:59789"/>
        <dbReference type="ChEBI" id="CHEBI:156461"/>
        <dbReference type="ChEBI" id="CHEBI:172880"/>
    </reaction>
    <physiologicalReaction direction="left-to-right" evidence="6">
        <dbReference type="Rhea" id="RHEA:78472"/>
    </physiologicalReaction>
</comment>
<comment type="similarity">
    <text evidence="2">Belongs to the methyltransferase superfamily. Trimethylguanosine synthase family.</text>
</comment>
<dbReference type="GeneTree" id="ENSGT00390000018056"/>